<dbReference type="RefSeq" id="WP_085009952.1">
    <property type="nucleotide sequence ID" value="NZ_NAAD01000006.1"/>
</dbReference>
<gene>
    <name evidence="9" type="ORF">B5V00_06445</name>
</gene>
<keyword evidence="10" id="KW-1185">Reference proteome</keyword>
<dbReference type="PANTHER" id="PTHR36115:SF4">
    <property type="entry name" value="MEMBRANE PROTEIN"/>
    <property type="match status" value="1"/>
</dbReference>
<name>A0A1X0Y861_9BACT</name>
<keyword evidence="4 7" id="KW-1133">Transmembrane helix</keyword>
<dbReference type="STRING" id="1969733.B5V00_06445"/>
<feature type="compositionally biased region" description="Basic and acidic residues" evidence="6">
    <location>
        <begin position="228"/>
        <end position="257"/>
    </location>
</feature>
<feature type="region of interest" description="Disordered" evidence="6">
    <location>
        <begin position="167"/>
        <end position="301"/>
    </location>
</feature>
<evidence type="ECO:0000256" key="4">
    <source>
        <dbReference type="ARBA" id="ARBA00022989"/>
    </source>
</evidence>
<feature type="compositionally biased region" description="Low complexity" evidence="6">
    <location>
        <begin position="58"/>
        <end position="71"/>
    </location>
</feature>
<dbReference type="Proteomes" id="UP000193136">
    <property type="component" value="Unassembled WGS sequence"/>
</dbReference>
<feature type="transmembrane region" description="Helical" evidence="7">
    <location>
        <begin position="388"/>
        <end position="408"/>
    </location>
</feature>
<feature type="region of interest" description="Disordered" evidence="6">
    <location>
        <begin position="43"/>
        <end position="121"/>
    </location>
</feature>
<dbReference type="OrthoDB" id="5432538at2"/>
<evidence type="ECO:0000256" key="5">
    <source>
        <dbReference type="ARBA" id="ARBA00023136"/>
    </source>
</evidence>
<feature type="compositionally biased region" description="Acidic residues" evidence="6">
    <location>
        <begin position="109"/>
        <end position="121"/>
    </location>
</feature>
<protein>
    <recommendedName>
        <fullName evidence="8">RDD domain-containing protein</fullName>
    </recommendedName>
</protein>
<dbReference type="EMBL" id="NAAD01000006">
    <property type="protein sequence ID" value="ORJ61273.1"/>
    <property type="molecule type" value="Genomic_DNA"/>
</dbReference>
<evidence type="ECO:0000256" key="6">
    <source>
        <dbReference type="SAM" id="MobiDB-lite"/>
    </source>
</evidence>
<evidence type="ECO:0000313" key="9">
    <source>
        <dbReference type="EMBL" id="ORJ61273.1"/>
    </source>
</evidence>
<dbReference type="Pfam" id="PF06271">
    <property type="entry name" value="RDD"/>
    <property type="match status" value="1"/>
</dbReference>
<evidence type="ECO:0000256" key="3">
    <source>
        <dbReference type="ARBA" id="ARBA00022692"/>
    </source>
</evidence>
<sequence>MKCPKCGFTSFDFLDNCKKCGQDLQSHKQKFGLRSLIFPTVGKSEAPETTAGPEGSEATTATADTDFGFDFMSEEPTVAETSAPLEPADIAEEPAADEPPPQPEPVAAENDEALDDFSFDETEVATAPEDEGIELADDFDFAATETEEDAALDTAETIDENDEFAFAAAEDSIEIADEGDDPDTDEPAADLDFDEVVEDLDFSEPATGDDDLEGWDEIEEPSTDQQPEPEKTTPEETREPSDPFDLRGFAEAERAPDFSRAMTVDNDQDQDSADPENAAESPPRELFTEAEDSTPDDAVEKPFDFMGEETDQGEEVFFTSTAENEKTADETDAVPLAPFGARLAAGFCDLLVLTLVFVLFLIIGQQILQNPAQGELLPDTATLVELSGPYFLVLFAVSFGYFTLFHFLTGQTPGKMLFHLRVEDLAGQPLLFSQAFLRSVGGLFSLLPAGLGFLVIFFSSTRRGWNDLLAGSRLVPVYGTADDESDPVDC</sequence>
<dbReference type="InterPro" id="IPR010432">
    <property type="entry name" value="RDD"/>
</dbReference>
<dbReference type="GO" id="GO:0005886">
    <property type="term" value="C:plasma membrane"/>
    <property type="evidence" value="ECO:0007669"/>
    <property type="project" value="UniProtKB-SubCell"/>
</dbReference>
<dbReference type="InterPro" id="IPR051791">
    <property type="entry name" value="Pra-immunoreactive"/>
</dbReference>
<evidence type="ECO:0000256" key="1">
    <source>
        <dbReference type="ARBA" id="ARBA00004651"/>
    </source>
</evidence>
<evidence type="ECO:0000259" key="8">
    <source>
        <dbReference type="Pfam" id="PF06271"/>
    </source>
</evidence>
<keyword evidence="5 7" id="KW-0472">Membrane</keyword>
<proteinExistence type="predicted"/>
<reference evidence="9 10" key="1">
    <citation type="submission" date="2017-03" db="EMBL/GenBank/DDBJ databases">
        <title>Genome sequence of Geothermobacter sp. EPR-M, Deep-Sea Iron Reducer.</title>
        <authorList>
            <person name="Tully B."/>
            <person name="Savalia P."/>
            <person name="Abuyen K."/>
            <person name="Baughan C."/>
            <person name="Romero E."/>
            <person name="Ronkowski C."/>
            <person name="Torres B."/>
            <person name="Tremblay J."/>
            <person name="Trujillo A."/>
            <person name="Tyler M."/>
            <person name="Perez-Rodriguez I."/>
            <person name="Amend J."/>
        </authorList>
    </citation>
    <scope>NUCLEOTIDE SEQUENCE [LARGE SCALE GENOMIC DNA]</scope>
    <source>
        <strain evidence="9 10">EPR-M</strain>
    </source>
</reference>
<evidence type="ECO:0000256" key="2">
    <source>
        <dbReference type="ARBA" id="ARBA00022475"/>
    </source>
</evidence>
<comment type="subcellular location">
    <subcellularLocation>
        <location evidence="1">Cell membrane</location>
        <topology evidence="1">Multi-pass membrane protein</topology>
    </subcellularLocation>
</comment>
<accession>A0A1X0Y861</accession>
<evidence type="ECO:0000313" key="10">
    <source>
        <dbReference type="Proteomes" id="UP000193136"/>
    </source>
</evidence>
<dbReference type="PANTHER" id="PTHR36115">
    <property type="entry name" value="PROLINE-RICH ANTIGEN HOMOLOG-RELATED"/>
    <property type="match status" value="1"/>
</dbReference>
<evidence type="ECO:0000256" key="7">
    <source>
        <dbReference type="SAM" id="Phobius"/>
    </source>
</evidence>
<comment type="caution">
    <text evidence="9">The sequence shown here is derived from an EMBL/GenBank/DDBJ whole genome shotgun (WGS) entry which is preliminary data.</text>
</comment>
<dbReference type="AlphaFoldDB" id="A0A1X0Y861"/>
<feature type="compositionally biased region" description="Acidic residues" evidence="6">
    <location>
        <begin position="171"/>
        <end position="222"/>
    </location>
</feature>
<keyword evidence="3 7" id="KW-0812">Transmembrane</keyword>
<feature type="transmembrane region" description="Helical" evidence="7">
    <location>
        <begin position="435"/>
        <end position="458"/>
    </location>
</feature>
<keyword evidence="2" id="KW-1003">Cell membrane</keyword>
<feature type="transmembrane region" description="Helical" evidence="7">
    <location>
        <begin position="350"/>
        <end position="368"/>
    </location>
</feature>
<organism evidence="9 10">
    <name type="scientific">Geothermobacter hydrogeniphilus</name>
    <dbReference type="NCBI Taxonomy" id="1969733"/>
    <lineage>
        <taxon>Bacteria</taxon>
        <taxon>Pseudomonadati</taxon>
        <taxon>Thermodesulfobacteriota</taxon>
        <taxon>Desulfuromonadia</taxon>
        <taxon>Desulfuromonadales</taxon>
        <taxon>Geothermobacteraceae</taxon>
        <taxon>Geothermobacter</taxon>
    </lineage>
</organism>
<feature type="compositionally biased region" description="Acidic residues" evidence="6">
    <location>
        <begin position="288"/>
        <end position="297"/>
    </location>
</feature>
<feature type="domain" description="RDD" evidence="8">
    <location>
        <begin position="337"/>
        <end position="471"/>
    </location>
</feature>